<keyword evidence="2" id="KW-1185">Reference proteome</keyword>
<organism evidence="1 2">
    <name type="scientific">Halanaerobacter jeridensis</name>
    <dbReference type="NCBI Taxonomy" id="706427"/>
    <lineage>
        <taxon>Bacteria</taxon>
        <taxon>Bacillati</taxon>
        <taxon>Bacillota</taxon>
        <taxon>Clostridia</taxon>
        <taxon>Halanaerobiales</taxon>
        <taxon>Halobacteroidaceae</taxon>
        <taxon>Halanaerobacter</taxon>
    </lineage>
</organism>
<evidence type="ECO:0000313" key="2">
    <source>
        <dbReference type="Proteomes" id="UP000774000"/>
    </source>
</evidence>
<dbReference type="AlphaFoldDB" id="A0A938XV93"/>
<proteinExistence type="predicted"/>
<sequence>MRDLGEMGESTLRNWAAQVGVTANKANQDKRGWDFILEFPIENLPKNEVALDKMIDPIQCFVQVKATDNNRGRLSVKLSNWVRLVKTSFPAFFLVLDFNNTNKCQKAYLIHIWEEEIKRVLKKLRQISTEVDSFDLNKKSLSFKWNENNLLSSLDGEGLLKKIQEYINDFKTYSKRKKELIDNVGYKGGRKKIDLQLLVPDSHKELDPKEFFIDWSLGLLEEVKVDKSEIKDLRFNIEAPKPEEIIEEGSKIEIIPKPVSKDILWIKESEGGNEVRVPANLHVPSGVGEIIDLEDVKYLFELFEGNNIILIPNKNSLKYNIHIPDVFENYNLSNLSVIAKLILFFSKLKEGNAKEISIFYSSEFIGKAQTSNMKIPDKFIKWAHLINKTTKIANYFDILDQVEVKVIELWNQEIKLNIMLMILNIEEYGSKKIRFEFDCDGEIKSGSEFCVPNVTGFTLGEYKIFAAVGYIGEAITLNNEQEKNYRLEVDKIEIVRKQLLRRGEELPKSISEFIKVIEDRYIEEYNILHLCGQYDKE</sequence>
<dbReference type="RefSeq" id="WP_204703198.1">
    <property type="nucleotide sequence ID" value="NZ_JAFBDQ010000031.1"/>
</dbReference>
<dbReference type="Proteomes" id="UP000774000">
    <property type="component" value="Unassembled WGS sequence"/>
</dbReference>
<comment type="caution">
    <text evidence="1">The sequence shown here is derived from an EMBL/GenBank/DDBJ whole genome shotgun (WGS) entry which is preliminary data.</text>
</comment>
<evidence type="ECO:0008006" key="3">
    <source>
        <dbReference type="Google" id="ProtNLM"/>
    </source>
</evidence>
<name>A0A938XV93_9FIRM</name>
<gene>
    <name evidence="1" type="ORF">JOC47_003038</name>
</gene>
<accession>A0A938XV93</accession>
<evidence type="ECO:0000313" key="1">
    <source>
        <dbReference type="EMBL" id="MBM7558168.1"/>
    </source>
</evidence>
<protein>
    <recommendedName>
        <fullName evidence="3">DUF4365 domain-containing protein</fullName>
    </recommendedName>
</protein>
<dbReference type="EMBL" id="JAFBDQ010000031">
    <property type="protein sequence ID" value="MBM7558168.1"/>
    <property type="molecule type" value="Genomic_DNA"/>
</dbReference>
<reference evidence="1" key="1">
    <citation type="submission" date="2021-01" db="EMBL/GenBank/DDBJ databases">
        <title>Genomic Encyclopedia of Type Strains, Phase IV (KMG-IV): sequencing the most valuable type-strain genomes for metagenomic binning, comparative biology and taxonomic classification.</title>
        <authorList>
            <person name="Goeker M."/>
        </authorList>
    </citation>
    <scope>NUCLEOTIDE SEQUENCE</scope>
    <source>
        <strain evidence="1">DSM 23230</strain>
    </source>
</reference>